<evidence type="ECO:0000313" key="6">
    <source>
        <dbReference type="Proteomes" id="UP000784064"/>
    </source>
</evidence>
<feature type="transmembrane region" description="Helical" evidence="1">
    <location>
        <begin position="138"/>
        <end position="158"/>
    </location>
</feature>
<feature type="transmembrane region" description="Helical" evidence="1">
    <location>
        <begin position="228"/>
        <end position="245"/>
    </location>
</feature>
<reference evidence="3" key="2">
    <citation type="submission" date="2021-01" db="EMBL/GenBank/DDBJ databases">
        <authorList>
            <person name="Yu Y."/>
        </authorList>
    </citation>
    <scope>NUCLEOTIDE SEQUENCE</scope>
    <source>
        <strain evidence="3">As-5</strain>
        <strain evidence="4">As-6</strain>
    </source>
</reference>
<dbReference type="SUPFAM" id="SSF103481">
    <property type="entry name" value="Multidrug resistance efflux transporter EmrE"/>
    <property type="match status" value="1"/>
</dbReference>
<feature type="transmembrane region" description="Helical" evidence="1">
    <location>
        <begin position="64"/>
        <end position="81"/>
    </location>
</feature>
<dbReference type="EMBL" id="JAFFTA010000020">
    <property type="protein sequence ID" value="MBM9914536.1"/>
    <property type="molecule type" value="Genomic_DNA"/>
</dbReference>
<evidence type="ECO:0000313" key="4">
    <source>
        <dbReference type="EMBL" id="MBM9938665.1"/>
    </source>
</evidence>
<feature type="transmembrane region" description="Helical" evidence="1">
    <location>
        <begin position="87"/>
        <end position="107"/>
    </location>
</feature>
<dbReference type="GO" id="GO:0016020">
    <property type="term" value="C:membrane"/>
    <property type="evidence" value="ECO:0007669"/>
    <property type="project" value="InterPro"/>
</dbReference>
<keyword evidence="1" id="KW-0472">Membrane</keyword>
<keyword evidence="1" id="KW-0812">Transmembrane</keyword>
<evidence type="ECO:0000259" key="2">
    <source>
        <dbReference type="Pfam" id="PF00892"/>
    </source>
</evidence>
<evidence type="ECO:0000313" key="5">
    <source>
        <dbReference type="Proteomes" id="UP000749453"/>
    </source>
</evidence>
<dbReference type="Proteomes" id="UP000749453">
    <property type="component" value="Unassembled WGS sequence"/>
</dbReference>
<dbReference type="RefSeq" id="WP_205405435.1">
    <property type="nucleotide sequence ID" value="NZ_JAFFTA010000020.1"/>
</dbReference>
<evidence type="ECO:0000256" key="1">
    <source>
        <dbReference type="SAM" id="Phobius"/>
    </source>
</evidence>
<protein>
    <submittedName>
        <fullName evidence="3">DMT family transporter</fullName>
    </submittedName>
</protein>
<accession>A0AAW4GKV6</accession>
<proteinExistence type="predicted"/>
<dbReference type="InterPro" id="IPR037185">
    <property type="entry name" value="EmrE-like"/>
</dbReference>
<comment type="caution">
    <text evidence="3">The sequence shown here is derived from an EMBL/GenBank/DDBJ whole genome shotgun (WGS) entry which is preliminary data.</text>
</comment>
<feature type="transmembrane region" description="Helical" evidence="1">
    <location>
        <begin position="114"/>
        <end position="132"/>
    </location>
</feature>
<keyword evidence="1" id="KW-1133">Transmembrane helix</keyword>
<dbReference type="Proteomes" id="UP000784064">
    <property type="component" value="Unassembled WGS sequence"/>
</dbReference>
<feature type="transmembrane region" description="Helical" evidence="1">
    <location>
        <begin position="35"/>
        <end position="52"/>
    </location>
</feature>
<sequence length="271" mass="28115">MIILLACLTMVGFAANSLLARLALTTTTIDPTSFTLIRLASGAAVLILIACTHGKGWSLRRPSLWHGTLLLVYALAFSYAYRGISAATGALILFACAQLLMVGAGYLRGERSSPWGPTLALAGLILFLGPSVSAPPMVPAALMAVAGLAWGAYSLIAPRKDVTAQAAENFLMASVLCLAIVPFVFDGLQLDLTGTVYAVCSGALASGLAYALWYWIRGFLSRMSAGSLQLTVPVLAAGMGATILSEHLTSLQGLAAAVVLAGVLISARTKR</sequence>
<feature type="transmembrane region" description="Helical" evidence="1">
    <location>
        <begin position="196"/>
        <end position="216"/>
    </location>
</feature>
<organism evidence="3 6">
    <name type="scientific">Stenotrophomonas lactitubi</name>
    <dbReference type="NCBI Taxonomy" id="2045214"/>
    <lineage>
        <taxon>Bacteria</taxon>
        <taxon>Pseudomonadati</taxon>
        <taxon>Pseudomonadota</taxon>
        <taxon>Gammaproteobacteria</taxon>
        <taxon>Lysobacterales</taxon>
        <taxon>Lysobacteraceae</taxon>
        <taxon>Stenotrophomonas</taxon>
    </lineage>
</organism>
<dbReference type="AlphaFoldDB" id="A0AAW4GKV6"/>
<gene>
    <name evidence="3" type="ORF">JJW18_13775</name>
    <name evidence="4" type="ORF">JJW19_10970</name>
</gene>
<dbReference type="InterPro" id="IPR000620">
    <property type="entry name" value="EamA_dom"/>
</dbReference>
<name>A0AAW4GKV6_9GAMM</name>
<feature type="transmembrane region" description="Helical" evidence="1">
    <location>
        <begin position="170"/>
        <end position="190"/>
    </location>
</feature>
<feature type="domain" description="EamA" evidence="2">
    <location>
        <begin position="141"/>
        <end position="266"/>
    </location>
</feature>
<reference evidence="5" key="1">
    <citation type="submission" date="2021-01" db="EMBL/GenBank/DDBJ databases">
        <title>Stenotrophomonas maltophilia.</title>
        <authorList>
            <person name="Yu Y."/>
        </authorList>
    </citation>
    <scope>NUCLEOTIDE SEQUENCE [LARGE SCALE GENOMIC DNA]</scope>
    <source>
        <strain evidence="5">As-6</strain>
    </source>
</reference>
<dbReference type="Pfam" id="PF00892">
    <property type="entry name" value="EamA"/>
    <property type="match status" value="1"/>
</dbReference>
<keyword evidence="5" id="KW-1185">Reference proteome</keyword>
<feature type="transmembrane region" description="Helical" evidence="1">
    <location>
        <begin position="251"/>
        <end position="267"/>
    </location>
</feature>
<evidence type="ECO:0000313" key="3">
    <source>
        <dbReference type="EMBL" id="MBM9914536.1"/>
    </source>
</evidence>
<dbReference type="EMBL" id="JAFFTB010000018">
    <property type="protein sequence ID" value="MBM9938665.1"/>
    <property type="molecule type" value="Genomic_DNA"/>
</dbReference>